<keyword evidence="1" id="KW-0285">Flavoprotein</keyword>
<dbReference type="Pfam" id="PF00890">
    <property type="entry name" value="FAD_binding_2"/>
    <property type="match status" value="1"/>
</dbReference>
<feature type="domain" description="FAD-dependent oxidoreductase 2 FAD-binding" evidence="3">
    <location>
        <begin position="2"/>
        <end position="32"/>
    </location>
</feature>
<dbReference type="Gene3D" id="3.50.50.60">
    <property type="entry name" value="FAD/NAD(P)-binding domain"/>
    <property type="match status" value="1"/>
</dbReference>
<comment type="caution">
    <text evidence="4">The sequence shown here is derived from an EMBL/GenBank/DDBJ whole genome shotgun (WGS) entry which is preliminary data.</text>
</comment>
<keyword evidence="2" id="KW-0560">Oxidoreductase</keyword>
<evidence type="ECO:0000256" key="1">
    <source>
        <dbReference type="ARBA" id="ARBA00022630"/>
    </source>
</evidence>
<evidence type="ECO:0000313" key="5">
    <source>
        <dbReference type="Proteomes" id="UP001601521"/>
    </source>
</evidence>
<dbReference type="InterPro" id="IPR036188">
    <property type="entry name" value="FAD/NAD-bd_sf"/>
</dbReference>
<evidence type="ECO:0000259" key="3">
    <source>
        <dbReference type="Pfam" id="PF00890"/>
    </source>
</evidence>
<sequence>MVVIGCGMPGLLTAIRLREAGFPFVVIENAQPLPPHRLLAMDQRTGPGQYESD</sequence>
<evidence type="ECO:0000256" key="2">
    <source>
        <dbReference type="ARBA" id="ARBA00023002"/>
    </source>
</evidence>
<keyword evidence="5" id="KW-1185">Reference proteome</keyword>
<dbReference type="SUPFAM" id="SSF51905">
    <property type="entry name" value="FAD/NAD(P)-binding domain"/>
    <property type="match status" value="1"/>
</dbReference>
<reference evidence="4 5" key="1">
    <citation type="submission" date="2024-10" db="EMBL/GenBank/DDBJ databases">
        <title>The Natural Products Discovery Center: Release of the First 8490 Sequenced Strains for Exploring Actinobacteria Biosynthetic Diversity.</title>
        <authorList>
            <person name="Kalkreuter E."/>
            <person name="Kautsar S.A."/>
            <person name="Yang D."/>
            <person name="Bader C.D."/>
            <person name="Teijaro C.N."/>
            <person name="Fluegel L."/>
            <person name="Davis C.M."/>
            <person name="Simpson J.R."/>
            <person name="Lauterbach L."/>
            <person name="Steele A.D."/>
            <person name="Gui C."/>
            <person name="Meng S."/>
            <person name="Li G."/>
            <person name="Viehrig K."/>
            <person name="Ye F."/>
            <person name="Su P."/>
            <person name="Kiefer A.F."/>
            <person name="Nichols A."/>
            <person name="Cepeda A.J."/>
            <person name="Yan W."/>
            <person name="Fan B."/>
            <person name="Jiang Y."/>
            <person name="Adhikari A."/>
            <person name="Zheng C.-J."/>
            <person name="Schuster L."/>
            <person name="Cowan T.M."/>
            <person name="Smanski M.J."/>
            <person name="Chevrette M.G."/>
            <person name="De Carvalho L.P.S."/>
            <person name="Shen B."/>
        </authorList>
    </citation>
    <scope>NUCLEOTIDE SEQUENCE [LARGE SCALE GENOMIC DNA]</scope>
    <source>
        <strain evidence="4 5">NPDC004550</strain>
    </source>
</reference>
<proteinExistence type="predicted"/>
<accession>A0ABW6NGK0</accession>
<dbReference type="RefSeq" id="WP_387251097.1">
    <property type="nucleotide sequence ID" value="NZ_JBIALX010000004.1"/>
</dbReference>
<protein>
    <submittedName>
        <fullName evidence="4">FAD-binding protein</fullName>
    </submittedName>
</protein>
<dbReference type="Proteomes" id="UP001601521">
    <property type="component" value="Unassembled WGS sequence"/>
</dbReference>
<organism evidence="4 5">
    <name type="scientific">Nocardia africana</name>
    <dbReference type="NCBI Taxonomy" id="134964"/>
    <lineage>
        <taxon>Bacteria</taxon>
        <taxon>Bacillati</taxon>
        <taxon>Actinomycetota</taxon>
        <taxon>Actinomycetes</taxon>
        <taxon>Mycobacteriales</taxon>
        <taxon>Nocardiaceae</taxon>
        <taxon>Nocardia</taxon>
    </lineage>
</organism>
<dbReference type="EMBL" id="JBIALX010000004">
    <property type="protein sequence ID" value="MFF0454268.1"/>
    <property type="molecule type" value="Genomic_DNA"/>
</dbReference>
<evidence type="ECO:0000313" key="4">
    <source>
        <dbReference type="EMBL" id="MFF0454268.1"/>
    </source>
</evidence>
<dbReference type="InterPro" id="IPR003953">
    <property type="entry name" value="FAD-dep_OxRdtase_2_FAD-bd"/>
</dbReference>
<gene>
    <name evidence="4" type="ORF">ACFYTH_12955</name>
</gene>
<name>A0ABW6NGK0_9NOCA</name>